<gene>
    <name evidence="1" type="ORF">MENTE1834_LOCUS17607</name>
</gene>
<proteinExistence type="predicted"/>
<dbReference type="EMBL" id="CAVMJV010000020">
    <property type="protein sequence ID" value="CAK5066592.1"/>
    <property type="molecule type" value="Genomic_DNA"/>
</dbReference>
<sequence length="120" mass="13983">MQILWILQSYKSKLNLYWTRFTLKLIKSNIRETLKILRNNSRISSKSSLLSTQTEGASLSSEENKFVKPLPPQNSNEGMSAKELRLLDCERQIEQLEIQNAQMLFCVIFWVILSLANFFP</sequence>
<evidence type="ECO:0000313" key="1">
    <source>
        <dbReference type="EMBL" id="CAK5066592.1"/>
    </source>
</evidence>
<name>A0ACB0YXI8_MELEN</name>
<comment type="caution">
    <text evidence="1">The sequence shown here is derived from an EMBL/GenBank/DDBJ whole genome shotgun (WGS) entry which is preliminary data.</text>
</comment>
<dbReference type="Proteomes" id="UP001497535">
    <property type="component" value="Unassembled WGS sequence"/>
</dbReference>
<reference evidence="1" key="1">
    <citation type="submission" date="2023-11" db="EMBL/GenBank/DDBJ databases">
        <authorList>
            <person name="Poullet M."/>
        </authorList>
    </citation>
    <scope>NUCLEOTIDE SEQUENCE</scope>
    <source>
        <strain evidence="1">E1834</strain>
    </source>
</reference>
<keyword evidence="2" id="KW-1185">Reference proteome</keyword>
<accession>A0ACB0YXI8</accession>
<protein>
    <submittedName>
        <fullName evidence="1">Uncharacterized protein</fullName>
    </submittedName>
</protein>
<evidence type="ECO:0000313" key="2">
    <source>
        <dbReference type="Proteomes" id="UP001497535"/>
    </source>
</evidence>
<organism evidence="1 2">
    <name type="scientific">Meloidogyne enterolobii</name>
    <name type="common">Root-knot nematode worm</name>
    <name type="synonym">Meloidogyne mayaguensis</name>
    <dbReference type="NCBI Taxonomy" id="390850"/>
    <lineage>
        <taxon>Eukaryota</taxon>
        <taxon>Metazoa</taxon>
        <taxon>Ecdysozoa</taxon>
        <taxon>Nematoda</taxon>
        <taxon>Chromadorea</taxon>
        <taxon>Rhabditida</taxon>
        <taxon>Tylenchina</taxon>
        <taxon>Tylenchomorpha</taxon>
        <taxon>Tylenchoidea</taxon>
        <taxon>Meloidogynidae</taxon>
        <taxon>Meloidogyninae</taxon>
        <taxon>Meloidogyne</taxon>
    </lineage>
</organism>